<dbReference type="Proteomes" id="UP000070544">
    <property type="component" value="Unassembled WGS sequence"/>
</dbReference>
<dbReference type="AlphaFoldDB" id="A0A139AR73"/>
<dbReference type="Pfam" id="PF13578">
    <property type="entry name" value="Methyltransf_24"/>
    <property type="match status" value="1"/>
</dbReference>
<reference evidence="1 2" key="1">
    <citation type="journal article" date="2015" name="Genome Biol. Evol.">
        <title>Phylogenomic analyses indicate that early fungi evolved digesting cell walls of algal ancestors of land plants.</title>
        <authorList>
            <person name="Chang Y."/>
            <person name="Wang S."/>
            <person name="Sekimoto S."/>
            <person name="Aerts A.L."/>
            <person name="Choi C."/>
            <person name="Clum A."/>
            <person name="LaButti K.M."/>
            <person name="Lindquist E.A."/>
            <person name="Yee Ngan C."/>
            <person name="Ohm R.A."/>
            <person name="Salamov A.A."/>
            <person name="Grigoriev I.V."/>
            <person name="Spatafora J.W."/>
            <person name="Berbee M.L."/>
        </authorList>
    </citation>
    <scope>NUCLEOTIDE SEQUENCE [LARGE SCALE GENOMIC DNA]</scope>
    <source>
        <strain evidence="1 2">JEL478</strain>
    </source>
</reference>
<dbReference type="SUPFAM" id="SSF53335">
    <property type="entry name" value="S-adenosyl-L-methionine-dependent methyltransferases"/>
    <property type="match status" value="1"/>
</dbReference>
<name>A0A139AR73_GONPJ</name>
<dbReference type="Gene3D" id="3.40.50.150">
    <property type="entry name" value="Vaccinia Virus protein VP39"/>
    <property type="match status" value="1"/>
</dbReference>
<dbReference type="EMBL" id="KQ965739">
    <property type="protein sequence ID" value="KXS19250.1"/>
    <property type="molecule type" value="Genomic_DNA"/>
</dbReference>
<evidence type="ECO:0000313" key="1">
    <source>
        <dbReference type="EMBL" id="KXS19250.1"/>
    </source>
</evidence>
<organism evidence="1 2">
    <name type="scientific">Gonapodya prolifera (strain JEL478)</name>
    <name type="common">Monoblepharis prolifera</name>
    <dbReference type="NCBI Taxonomy" id="1344416"/>
    <lineage>
        <taxon>Eukaryota</taxon>
        <taxon>Fungi</taxon>
        <taxon>Fungi incertae sedis</taxon>
        <taxon>Chytridiomycota</taxon>
        <taxon>Chytridiomycota incertae sedis</taxon>
        <taxon>Monoblepharidomycetes</taxon>
        <taxon>Monoblepharidales</taxon>
        <taxon>Gonapodyaceae</taxon>
        <taxon>Gonapodya</taxon>
    </lineage>
</organism>
<dbReference type="OrthoDB" id="197577at2759"/>
<proteinExistence type="predicted"/>
<dbReference type="InterPro" id="IPR029063">
    <property type="entry name" value="SAM-dependent_MTases_sf"/>
</dbReference>
<protein>
    <submittedName>
        <fullName evidence="1">Uncharacterized protein</fullName>
    </submittedName>
</protein>
<keyword evidence="2" id="KW-1185">Reference proteome</keyword>
<sequence length="238" mass="27096">MLPRFFQNLGRYYETLRKLQKGLDKAAGGRQGVIGNIAWLPSQVYYYARAAAASHVKTICEVGYGAGHSSVLYLTMNPKAHLYSFDIFPVTSGSQSEVLENQNLFQSVSLKYIREYHGSRFTAVSGDSNTSIPEFARKHPHTKCDLISIDGAHIPPQPFFDILHFRALARPESIMVLDDMEFLHPELQRAVKEGFAKERECLRGEAFTDREFANVEYYTSYVKAGEQKMFCSAQYLWQ</sequence>
<gene>
    <name evidence="1" type="ORF">M427DRAFT_472560</name>
</gene>
<evidence type="ECO:0000313" key="2">
    <source>
        <dbReference type="Proteomes" id="UP000070544"/>
    </source>
</evidence>
<accession>A0A139AR73</accession>